<keyword evidence="9" id="KW-0067">ATP-binding</keyword>
<sequence length="748" mass="79013">MSDALESLRQTFFEECEEQLAELESGLLQMQDGATDKETVNAVFRAVHSVKGGAGAFKLTTLVSFAHVFETALDEIRADQLDPGPELMKAMLRASDVLADLVSAARSGEEAPEGKWKPLADEIASFCGGGAVPAPAAASAEAATPADDGGAFAPMPMAIPGLGQPSGGDFTPTPMALPTLQRAPQGKVFNIFFRPKVELYEKANDAVVLLREIGRLGEMRVICDLAAVPLLDQLDPLGACLAFDIKLRTEKDDRAVRDVFEFCEEDCELTIAPGKDDEEPIAPPAAPKGPTEAETALLRSFRPAEVTPEPEPEPESAAQPAPAADGPKPGAKAEEGAQARAASAAPGATIRVDLDRVDRLINLVGELVINQAMLAQAVKGGEGDNDPAIASGLDELDQLTREIQESVMAIRAQPLKPLFQRMSRIVREVADATGKKVRLVTEGEWTEVDKTVVERLADPLTHMIRNAIDHGLEKPEKRVEAGKPEEGVVRLAAAHRSGRVVITISDDGAGVNRDKVKEIAAAKGLIPTDAQLTESEIDNLIFLPGFSTQTAVSAISGRGVGMDVVKRSIHALSGRIFLKSQRGKGSEFTLSLPLTLAVLDGMVVAVEGQTLVAPLSAIVETLSLDPSKLRPFGENGCVLADRDGFVPLIDTASELGFRSPRNPASLEKGVALMVESEGGGRTALVVDEIQDQRQVVIKSLETNYGRVPGVAAATILGDGRVALILDVDALVARAKGAQSADPFLAAAG</sequence>
<dbReference type="SUPFAM" id="SSF50341">
    <property type="entry name" value="CheW-like"/>
    <property type="match status" value="1"/>
</dbReference>
<gene>
    <name evidence="17" type="ORF">SAMN05444370_11115</name>
</gene>
<dbReference type="PANTHER" id="PTHR43395">
    <property type="entry name" value="SENSOR HISTIDINE KINASE CHEA"/>
    <property type="match status" value="1"/>
</dbReference>
<evidence type="ECO:0000259" key="15">
    <source>
        <dbReference type="PROSITE" id="PS50851"/>
    </source>
</evidence>
<dbReference type="InterPro" id="IPR036061">
    <property type="entry name" value="CheW-like_dom_sf"/>
</dbReference>
<evidence type="ECO:0000256" key="9">
    <source>
        <dbReference type="ARBA" id="ARBA00022840"/>
    </source>
</evidence>
<keyword evidence="5 12" id="KW-0597">Phosphoprotein</keyword>
<protein>
    <recommendedName>
        <fullName evidence="3">Chemotaxis protein CheA</fullName>
        <ecNumber evidence="2">2.7.13.3</ecNumber>
    </recommendedName>
</protein>
<accession>A0A1H4DSU9</accession>
<dbReference type="Pfam" id="PF01584">
    <property type="entry name" value="CheW"/>
    <property type="match status" value="1"/>
</dbReference>
<feature type="domain" description="CheW-like" evidence="15">
    <location>
        <begin position="598"/>
        <end position="736"/>
    </location>
</feature>
<evidence type="ECO:0000256" key="13">
    <source>
        <dbReference type="SAM" id="MobiDB-lite"/>
    </source>
</evidence>
<dbReference type="CDD" id="cd16916">
    <property type="entry name" value="HATPase_CheA-like"/>
    <property type="match status" value="1"/>
</dbReference>
<keyword evidence="18" id="KW-1185">Reference proteome</keyword>
<evidence type="ECO:0000256" key="3">
    <source>
        <dbReference type="ARBA" id="ARBA00021495"/>
    </source>
</evidence>
<dbReference type="SUPFAM" id="SSF55874">
    <property type="entry name" value="ATPase domain of HSP90 chaperone/DNA topoisomerase II/histidine kinase"/>
    <property type="match status" value="1"/>
</dbReference>
<dbReference type="SMART" id="SM00387">
    <property type="entry name" value="HATPase_c"/>
    <property type="match status" value="1"/>
</dbReference>
<evidence type="ECO:0000256" key="7">
    <source>
        <dbReference type="ARBA" id="ARBA00022741"/>
    </source>
</evidence>
<evidence type="ECO:0000259" key="14">
    <source>
        <dbReference type="PROSITE" id="PS50109"/>
    </source>
</evidence>
<dbReference type="PRINTS" id="PR00344">
    <property type="entry name" value="BCTRLSENSOR"/>
</dbReference>
<dbReference type="FunFam" id="2.30.30.40:FF:000048">
    <property type="entry name" value="Chemotaxis protein CheA, putative"/>
    <property type="match status" value="1"/>
</dbReference>
<evidence type="ECO:0000256" key="10">
    <source>
        <dbReference type="ARBA" id="ARBA00023012"/>
    </source>
</evidence>
<dbReference type="Gene3D" id="2.30.30.40">
    <property type="entry name" value="SH3 Domains"/>
    <property type="match status" value="1"/>
</dbReference>
<dbReference type="FunFam" id="3.30.565.10:FF:000016">
    <property type="entry name" value="Chemotaxis protein CheA, putative"/>
    <property type="match status" value="1"/>
</dbReference>
<name>A0A1H4DSU9_9RHOB</name>
<dbReference type="SMART" id="SM00260">
    <property type="entry name" value="CheW"/>
    <property type="match status" value="1"/>
</dbReference>
<dbReference type="InterPro" id="IPR036097">
    <property type="entry name" value="HisK_dim/P_sf"/>
</dbReference>
<evidence type="ECO:0000256" key="6">
    <source>
        <dbReference type="ARBA" id="ARBA00022679"/>
    </source>
</evidence>
<evidence type="ECO:0000256" key="2">
    <source>
        <dbReference type="ARBA" id="ARBA00012438"/>
    </source>
</evidence>
<feature type="compositionally biased region" description="Low complexity" evidence="13">
    <location>
        <begin position="315"/>
        <end position="330"/>
    </location>
</feature>
<keyword evidence="4" id="KW-0145">Chemotaxis</keyword>
<dbReference type="Gene3D" id="1.10.287.560">
    <property type="entry name" value="Histidine kinase CheA-like, homodimeric domain"/>
    <property type="match status" value="1"/>
</dbReference>
<dbReference type="PROSITE" id="PS50894">
    <property type="entry name" value="HPT"/>
    <property type="match status" value="1"/>
</dbReference>
<proteinExistence type="predicted"/>
<dbReference type="InterPro" id="IPR004358">
    <property type="entry name" value="Sig_transdc_His_kin-like_C"/>
</dbReference>
<dbReference type="OrthoDB" id="9803176at2"/>
<keyword evidence="8 17" id="KW-0418">Kinase</keyword>
<dbReference type="GO" id="GO:0006935">
    <property type="term" value="P:chemotaxis"/>
    <property type="evidence" value="ECO:0007669"/>
    <property type="project" value="UniProtKB-KW"/>
</dbReference>
<dbReference type="InterPro" id="IPR037006">
    <property type="entry name" value="CheA-like_homodim_sf"/>
</dbReference>
<dbReference type="CDD" id="cd00731">
    <property type="entry name" value="CheA_reg"/>
    <property type="match status" value="1"/>
</dbReference>
<feature type="domain" description="HPt" evidence="16">
    <location>
        <begin position="1"/>
        <end position="105"/>
    </location>
</feature>
<dbReference type="InterPro" id="IPR036641">
    <property type="entry name" value="HPT_dom_sf"/>
</dbReference>
<dbReference type="Gene3D" id="3.30.565.10">
    <property type="entry name" value="Histidine kinase-like ATPase, C-terminal domain"/>
    <property type="match status" value="1"/>
</dbReference>
<dbReference type="PANTHER" id="PTHR43395:SF10">
    <property type="entry name" value="CHEMOTAXIS PROTEIN CHEA"/>
    <property type="match status" value="1"/>
</dbReference>
<dbReference type="AlphaFoldDB" id="A0A1H4DSU9"/>
<dbReference type="Pfam" id="PF02895">
    <property type="entry name" value="H-kinase_dim"/>
    <property type="match status" value="1"/>
</dbReference>
<dbReference type="InterPro" id="IPR036890">
    <property type="entry name" value="HATPase_C_sf"/>
</dbReference>
<dbReference type="GO" id="GO:0005524">
    <property type="term" value="F:ATP binding"/>
    <property type="evidence" value="ECO:0007669"/>
    <property type="project" value="UniProtKB-KW"/>
</dbReference>
<dbReference type="GO" id="GO:0005737">
    <property type="term" value="C:cytoplasm"/>
    <property type="evidence" value="ECO:0007669"/>
    <property type="project" value="InterPro"/>
</dbReference>
<dbReference type="InterPro" id="IPR051315">
    <property type="entry name" value="Bact_Chemotaxis_CheA"/>
</dbReference>
<evidence type="ECO:0000259" key="16">
    <source>
        <dbReference type="PROSITE" id="PS50894"/>
    </source>
</evidence>
<keyword evidence="7" id="KW-0547">Nucleotide-binding</keyword>
<dbReference type="EC" id="2.7.13.3" evidence="2"/>
<feature type="domain" description="Histidine kinase" evidence="14">
    <location>
        <begin position="393"/>
        <end position="596"/>
    </location>
</feature>
<dbReference type="PROSITE" id="PS50851">
    <property type="entry name" value="CHEW"/>
    <property type="match status" value="1"/>
</dbReference>
<keyword evidence="10" id="KW-0902">Two-component regulatory system</keyword>
<dbReference type="SUPFAM" id="SSF47384">
    <property type="entry name" value="Homodimeric domain of signal transducing histidine kinase"/>
    <property type="match status" value="1"/>
</dbReference>
<feature type="region of interest" description="Disordered" evidence="13">
    <location>
        <begin position="271"/>
        <end position="345"/>
    </location>
</feature>
<evidence type="ECO:0000256" key="11">
    <source>
        <dbReference type="ARBA" id="ARBA00035100"/>
    </source>
</evidence>
<comment type="function">
    <text evidence="11">Involved in the transmission of sensory signals from the chemoreceptors to the flagellar motors. CheA is autophosphorylated; it can transfer its phosphate group to either CheB or CheY.</text>
</comment>
<dbReference type="CDD" id="cd00088">
    <property type="entry name" value="HPT"/>
    <property type="match status" value="1"/>
</dbReference>
<dbReference type="InterPro" id="IPR004105">
    <property type="entry name" value="CheA-like_dim"/>
</dbReference>
<evidence type="ECO:0000256" key="1">
    <source>
        <dbReference type="ARBA" id="ARBA00000085"/>
    </source>
</evidence>
<evidence type="ECO:0000313" key="17">
    <source>
        <dbReference type="EMBL" id="SEA75656.1"/>
    </source>
</evidence>
<dbReference type="PROSITE" id="PS50109">
    <property type="entry name" value="HIS_KIN"/>
    <property type="match status" value="1"/>
</dbReference>
<dbReference type="InterPro" id="IPR008207">
    <property type="entry name" value="Sig_transdc_His_kin_Hpt_dom"/>
</dbReference>
<dbReference type="SMART" id="SM01231">
    <property type="entry name" value="H-kinase_dim"/>
    <property type="match status" value="1"/>
</dbReference>
<dbReference type="Proteomes" id="UP000198703">
    <property type="component" value="Unassembled WGS sequence"/>
</dbReference>
<evidence type="ECO:0000256" key="12">
    <source>
        <dbReference type="PROSITE-ProRule" id="PRU00110"/>
    </source>
</evidence>
<evidence type="ECO:0000256" key="5">
    <source>
        <dbReference type="ARBA" id="ARBA00022553"/>
    </source>
</evidence>
<organism evidence="17 18">
    <name type="scientific">Rubrimonas cliftonensis</name>
    <dbReference type="NCBI Taxonomy" id="89524"/>
    <lineage>
        <taxon>Bacteria</taxon>
        <taxon>Pseudomonadati</taxon>
        <taxon>Pseudomonadota</taxon>
        <taxon>Alphaproteobacteria</taxon>
        <taxon>Rhodobacterales</taxon>
        <taxon>Paracoccaceae</taxon>
        <taxon>Rubrimonas</taxon>
    </lineage>
</organism>
<dbReference type="STRING" id="89524.SAMN05444370_11115"/>
<feature type="modified residue" description="Phosphohistidine" evidence="12">
    <location>
        <position position="48"/>
    </location>
</feature>
<dbReference type="Gene3D" id="1.20.120.160">
    <property type="entry name" value="HPT domain"/>
    <property type="match status" value="1"/>
</dbReference>
<dbReference type="InterPro" id="IPR005467">
    <property type="entry name" value="His_kinase_dom"/>
</dbReference>
<dbReference type="SMART" id="SM00073">
    <property type="entry name" value="HPT"/>
    <property type="match status" value="1"/>
</dbReference>
<dbReference type="SUPFAM" id="SSF47226">
    <property type="entry name" value="Histidine-containing phosphotransfer domain, HPT domain"/>
    <property type="match status" value="1"/>
</dbReference>
<comment type="catalytic activity">
    <reaction evidence="1">
        <text>ATP + protein L-histidine = ADP + protein N-phospho-L-histidine.</text>
        <dbReference type="EC" id="2.7.13.3"/>
    </reaction>
</comment>
<dbReference type="InterPro" id="IPR002545">
    <property type="entry name" value="CheW-lke_dom"/>
</dbReference>
<dbReference type="GO" id="GO:0000155">
    <property type="term" value="F:phosphorelay sensor kinase activity"/>
    <property type="evidence" value="ECO:0007669"/>
    <property type="project" value="InterPro"/>
</dbReference>
<dbReference type="Pfam" id="PF02518">
    <property type="entry name" value="HATPase_c"/>
    <property type="match status" value="1"/>
</dbReference>
<evidence type="ECO:0000256" key="4">
    <source>
        <dbReference type="ARBA" id="ARBA00022500"/>
    </source>
</evidence>
<keyword evidence="6" id="KW-0808">Transferase</keyword>
<evidence type="ECO:0000313" key="18">
    <source>
        <dbReference type="Proteomes" id="UP000198703"/>
    </source>
</evidence>
<dbReference type="EMBL" id="FNQM01000011">
    <property type="protein sequence ID" value="SEA75656.1"/>
    <property type="molecule type" value="Genomic_DNA"/>
</dbReference>
<dbReference type="RefSeq" id="WP_093254765.1">
    <property type="nucleotide sequence ID" value="NZ_FNQM01000011.1"/>
</dbReference>
<dbReference type="InterPro" id="IPR003594">
    <property type="entry name" value="HATPase_dom"/>
</dbReference>
<evidence type="ECO:0000256" key="8">
    <source>
        <dbReference type="ARBA" id="ARBA00022777"/>
    </source>
</evidence>
<dbReference type="Pfam" id="PF01627">
    <property type="entry name" value="Hpt"/>
    <property type="match status" value="1"/>
</dbReference>
<reference evidence="17 18" key="1">
    <citation type="submission" date="2016-10" db="EMBL/GenBank/DDBJ databases">
        <authorList>
            <person name="de Groot N.N."/>
        </authorList>
    </citation>
    <scope>NUCLEOTIDE SEQUENCE [LARGE SCALE GENOMIC DNA]</scope>
    <source>
        <strain evidence="17 18">DSM 15345</strain>
    </source>
</reference>